<accession>A0A9Q1FST9</accession>
<proteinExistence type="predicted"/>
<sequence>MSALSMQRSGRPAGVAPAPPLRRGARAARESAVGDVSAGGGAWSRLAVARLFILALRRGRQLADLGS</sequence>
<organism evidence="2 3">
    <name type="scientific">Synaphobranchus kaupii</name>
    <name type="common">Kaup's arrowtooth eel</name>
    <dbReference type="NCBI Taxonomy" id="118154"/>
    <lineage>
        <taxon>Eukaryota</taxon>
        <taxon>Metazoa</taxon>
        <taxon>Chordata</taxon>
        <taxon>Craniata</taxon>
        <taxon>Vertebrata</taxon>
        <taxon>Euteleostomi</taxon>
        <taxon>Actinopterygii</taxon>
        <taxon>Neopterygii</taxon>
        <taxon>Teleostei</taxon>
        <taxon>Anguilliformes</taxon>
        <taxon>Synaphobranchidae</taxon>
        <taxon>Synaphobranchus</taxon>
    </lineage>
</organism>
<evidence type="ECO:0000256" key="1">
    <source>
        <dbReference type="SAM" id="MobiDB-lite"/>
    </source>
</evidence>
<comment type="caution">
    <text evidence="2">The sequence shown here is derived from an EMBL/GenBank/DDBJ whole genome shotgun (WGS) entry which is preliminary data.</text>
</comment>
<reference evidence="2" key="1">
    <citation type="journal article" date="2023" name="Science">
        <title>Genome structures resolve the early diversification of teleost fishes.</title>
        <authorList>
            <person name="Parey E."/>
            <person name="Louis A."/>
            <person name="Montfort J."/>
            <person name="Bouchez O."/>
            <person name="Roques C."/>
            <person name="Iampietro C."/>
            <person name="Lluch J."/>
            <person name="Castinel A."/>
            <person name="Donnadieu C."/>
            <person name="Desvignes T."/>
            <person name="Floi Bucao C."/>
            <person name="Jouanno E."/>
            <person name="Wen M."/>
            <person name="Mejri S."/>
            <person name="Dirks R."/>
            <person name="Jansen H."/>
            <person name="Henkel C."/>
            <person name="Chen W.J."/>
            <person name="Zahm M."/>
            <person name="Cabau C."/>
            <person name="Klopp C."/>
            <person name="Thompson A.W."/>
            <person name="Robinson-Rechavi M."/>
            <person name="Braasch I."/>
            <person name="Lecointre G."/>
            <person name="Bobe J."/>
            <person name="Postlethwait J.H."/>
            <person name="Berthelot C."/>
            <person name="Roest Crollius H."/>
            <person name="Guiguen Y."/>
        </authorList>
    </citation>
    <scope>NUCLEOTIDE SEQUENCE</scope>
    <source>
        <strain evidence="2">WJC10195</strain>
    </source>
</reference>
<dbReference type="AlphaFoldDB" id="A0A9Q1FST9"/>
<evidence type="ECO:0000313" key="2">
    <source>
        <dbReference type="EMBL" id="KAJ8365575.1"/>
    </source>
</evidence>
<gene>
    <name evidence="2" type="ORF">SKAU_G00144060</name>
</gene>
<evidence type="ECO:0000313" key="3">
    <source>
        <dbReference type="Proteomes" id="UP001152622"/>
    </source>
</evidence>
<dbReference type="Proteomes" id="UP001152622">
    <property type="component" value="Chromosome 4"/>
</dbReference>
<feature type="region of interest" description="Disordered" evidence="1">
    <location>
        <begin position="1"/>
        <end position="38"/>
    </location>
</feature>
<name>A0A9Q1FST9_SYNKA</name>
<dbReference type="EMBL" id="JAINUF010000004">
    <property type="protein sequence ID" value="KAJ8365575.1"/>
    <property type="molecule type" value="Genomic_DNA"/>
</dbReference>
<keyword evidence="3" id="KW-1185">Reference proteome</keyword>
<protein>
    <submittedName>
        <fullName evidence="2">Uncharacterized protein</fullName>
    </submittedName>
</protein>